<dbReference type="PANTHER" id="PTHR30461:SF23">
    <property type="entry name" value="DNA RECOMBINASE-RELATED"/>
    <property type="match status" value="1"/>
</dbReference>
<dbReference type="Proteomes" id="UP000411588">
    <property type="component" value="Unassembled WGS sequence"/>
</dbReference>
<dbReference type="InterPro" id="IPR011109">
    <property type="entry name" value="DNA_bind_recombinase_dom"/>
</dbReference>
<evidence type="ECO:0000313" key="4">
    <source>
        <dbReference type="EMBL" id="VFD33289.1"/>
    </source>
</evidence>
<comment type="caution">
    <text evidence="4">The sequence shown here is derived from an EMBL/GenBank/DDBJ whole genome shotgun (WGS) entry which is preliminary data.</text>
</comment>
<evidence type="ECO:0000313" key="5">
    <source>
        <dbReference type="Proteomes" id="UP000411588"/>
    </source>
</evidence>
<dbReference type="AlphaFoldDB" id="A0AB74QDW2"/>
<evidence type="ECO:0000259" key="2">
    <source>
        <dbReference type="PROSITE" id="PS51736"/>
    </source>
</evidence>
<dbReference type="Pfam" id="PF07508">
    <property type="entry name" value="Recombinase"/>
    <property type="match status" value="1"/>
</dbReference>
<dbReference type="Gene3D" id="3.40.50.1390">
    <property type="entry name" value="Resolvase, N-terminal catalytic domain"/>
    <property type="match status" value="1"/>
</dbReference>
<dbReference type="SMART" id="SM00857">
    <property type="entry name" value="Resolvase"/>
    <property type="match status" value="1"/>
</dbReference>
<dbReference type="PANTHER" id="PTHR30461">
    <property type="entry name" value="DNA-INVERTASE FROM LAMBDOID PROPHAGE"/>
    <property type="match status" value="1"/>
</dbReference>
<gene>
    <name evidence="4" type="primary">tnpR_1</name>
    <name evidence="4" type="ORF">SAMEA1402399_02519</name>
</gene>
<feature type="coiled-coil region" evidence="1">
    <location>
        <begin position="414"/>
        <end position="497"/>
    </location>
</feature>
<organism evidence="4 5">
    <name type="scientific">Clostridioides difficile</name>
    <name type="common">Peptoclostridium difficile</name>
    <dbReference type="NCBI Taxonomy" id="1496"/>
    <lineage>
        <taxon>Bacteria</taxon>
        <taxon>Bacillati</taxon>
        <taxon>Bacillota</taxon>
        <taxon>Clostridia</taxon>
        <taxon>Peptostreptococcales</taxon>
        <taxon>Peptostreptococcaceae</taxon>
        <taxon>Clostridioides</taxon>
    </lineage>
</organism>
<dbReference type="Gene3D" id="3.90.1750.20">
    <property type="entry name" value="Putative Large Serine Recombinase, Chain B, Domain 2"/>
    <property type="match status" value="1"/>
</dbReference>
<sequence length="584" mass="67930">MKEVEIIKKNDNLENRRRGKYIDCKRVAAYCRVSTDSEDQLNSYKSQVSYYTDLINNNIEWCMVDIYADEAITGTQVNKREDFQRMINDCMNNEIDMIITKSISRFARNTLDTLKYVCMLKEKNIAVYFEDEKINTLTMDGELLLVVLSSVAQQEVENISANVKKGLKMKMRRGELVGFQGCLGYDYHKEDKTLTINEKEAEIVRYIFNRYIEGAGCSIIGQELENLGYKTKYGSTIWSNSTVLGIIKNEKYIGDVLLGKTFTVDPISKRRLDNLGEEEKYYVKNNHEPIISREIFDKAHEILNRRGKNRGKYEEGVTKREKYSRKYAFSCMMECGFCGGTLTRRNWHSGSEYSKIIWQCVVATKKGKKYCPESKGIPERVIENVFVESYRLLCDEKKSVLEELLNRINDIVGSSEVNNKIKKIEKELSVIEKKINNLVDMRLDDIIEKETYEIKYQELIDNQEKLLNERNKLNVIAKNENSMKQRLKEFKKTLEENEVLDKFDRGVFESVVEKVIIGEKNKDGENDPTKITFIYKTGFKNTLSSDEFKIPRKNARGRHKRKELCLHGNNEVENLCSHSSSNTL</sequence>
<evidence type="ECO:0000256" key="1">
    <source>
        <dbReference type="SAM" id="Coils"/>
    </source>
</evidence>
<dbReference type="PROSITE" id="PS51737">
    <property type="entry name" value="RECOMBINASE_DNA_BIND"/>
    <property type="match status" value="1"/>
</dbReference>
<dbReference type="CDD" id="cd00338">
    <property type="entry name" value="Ser_Recombinase"/>
    <property type="match status" value="1"/>
</dbReference>
<accession>A0AB74QDW2</accession>
<dbReference type="InterPro" id="IPR036162">
    <property type="entry name" value="Resolvase-like_N_sf"/>
</dbReference>
<dbReference type="InterPro" id="IPR006119">
    <property type="entry name" value="Resolv_N"/>
</dbReference>
<reference evidence="4 5" key="1">
    <citation type="submission" date="2019-02" db="EMBL/GenBank/DDBJ databases">
        <authorList>
            <consortium name="Pathogen Informatics"/>
        </authorList>
    </citation>
    <scope>NUCLEOTIDE SEQUENCE [LARGE SCALE GENOMIC DNA]</scope>
    <source>
        <strain evidence="5">clo34</strain>
    </source>
</reference>
<dbReference type="SUPFAM" id="SSF53041">
    <property type="entry name" value="Resolvase-like"/>
    <property type="match status" value="1"/>
</dbReference>
<dbReference type="InterPro" id="IPR025827">
    <property type="entry name" value="Zn_ribbon_recom_dom"/>
</dbReference>
<feature type="domain" description="Resolvase/invertase-type recombinase catalytic" evidence="2">
    <location>
        <begin position="26"/>
        <end position="174"/>
    </location>
</feature>
<dbReference type="PROSITE" id="PS51736">
    <property type="entry name" value="RECOMBINASES_3"/>
    <property type="match status" value="1"/>
</dbReference>
<dbReference type="InterPro" id="IPR038109">
    <property type="entry name" value="DNA_bind_recomb_sf"/>
</dbReference>
<dbReference type="GO" id="GO:0003677">
    <property type="term" value="F:DNA binding"/>
    <property type="evidence" value="ECO:0007669"/>
    <property type="project" value="InterPro"/>
</dbReference>
<dbReference type="Pfam" id="PF13408">
    <property type="entry name" value="Zn_ribbon_recom"/>
    <property type="match status" value="1"/>
</dbReference>
<dbReference type="RefSeq" id="WP_009901895.1">
    <property type="nucleotide sequence ID" value="NZ_CAADAK010000010.1"/>
</dbReference>
<dbReference type="EMBL" id="CAADAN010000009">
    <property type="protein sequence ID" value="VFD33289.1"/>
    <property type="molecule type" value="Genomic_DNA"/>
</dbReference>
<dbReference type="InterPro" id="IPR050639">
    <property type="entry name" value="SSR_resolvase"/>
</dbReference>
<dbReference type="GO" id="GO:0000150">
    <property type="term" value="F:DNA strand exchange activity"/>
    <property type="evidence" value="ECO:0007669"/>
    <property type="project" value="InterPro"/>
</dbReference>
<keyword evidence="1" id="KW-0175">Coiled coil</keyword>
<evidence type="ECO:0000259" key="3">
    <source>
        <dbReference type="PROSITE" id="PS51737"/>
    </source>
</evidence>
<protein>
    <submittedName>
        <fullName evidence="4">Recombinase</fullName>
    </submittedName>
</protein>
<dbReference type="Pfam" id="PF00239">
    <property type="entry name" value="Resolvase"/>
    <property type="match status" value="1"/>
</dbReference>
<proteinExistence type="predicted"/>
<feature type="domain" description="Recombinase" evidence="3">
    <location>
        <begin position="184"/>
        <end position="309"/>
    </location>
</feature>
<name>A0AB74QDW2_CLODI</name>